<accession>A0A1M7E9B1</accession>
<dbReference type="SMART" id="SM00729">
    <property type="entry name" value="Elp3"/>
    <property type="match status" value="1"/>
</dbReference>
<evidence type="ECO:0000256" key="7">
    <source>
        <dbReference type="ARBA" id="ARBA00047326"/>
    </source>
</evidence>
<organism evidence="11 12">
    <name type="scientific">Vreelandella subglaciescola</name>
    <dbReference type="NCBI Taxonomy" id="29571"/>
    <lineage>
        <taxon>Bacteria</taxon>
        <taxon>Pseudomonadati</taxon>
        <taxon>Pseudomonadota</taxon>
        <taxon>Gammaproteobacteria</taxon>
        <taxon>Oceanospirillales</taxon>
        <taxon>Halomonadaceae</taxon>
        <taxon>Vreelandella</taxon>
    </lineage>
</organism>
<dbReference type="Gene3D" id="3.20.20.70">
    <property type="entry name" value="Aldolase class I"/>
    <property type="match status" value="1"/>
</dbReference>
<dbReference type="GO" id="GO:0046872">
    <property type="term" value="F:metal ion binding"/>
    <property type="evidence" value="ECO:0007669"/>
    <property type="project" value="UniProtKB-KW"/>
</dbReference>
<feature type="compositionally biased region" description="Low complexity" evidence="9">
    <location>
        <begin position="33"/>
        <end position="47"/>
    </location>
</feature>
<dbReference type="InterPro" id="IPR013785">
    <property type="entry name" value="Aldolase_TIM"/>
</dbReference>
<keyword evidence="4 8" id="KW-0479">Metal-binding</keyword>
<feature type="region of interest" description="Disordered" evidence="9">
    <location>
        <begin position="1"/>
        <end position="55"/>
    </location>
</feature>
<dbReference type="InterPro" id="IPR006638">
    <property type="entry name" value="Elp3/MiaA/NifB-like_rSAM"/>
</dbReference>
<evidence type="ECO:0000256" key="9">
    <source>
        <dbReference type="SAM" id="MobiDB-lite"/>
    </source>
</evidence>
<dbReference type="SFLD" id="SFLDG01058">
    <property type="entry name" value="lipoyl_synthase_like"/>
    <property type="match status" value="1"/>
</dbReference>
<feature type="binding site" evidence="8">
    <location>
        <position position="87"/>
    </location>
    <ligand>
        <name>[4Fe-4S] cluster</name>
        <dbReference type="ChEBI" id="CHEBI:49883"/>
        <label>1</label>
    </ligand>
</feature>
<comment type="cofactor">
    <cofactor evidence="8">
        <name>[4Fe-4S] cluster</name>
        <dbReference type="ChEBI" id="CHEBI:49883"/>
    </cofactor>
    <text evidence="8">Binds 2 [4Fe-4S] clusters per subunit. One cluster is coordinated with 3 cysteines and an exchangeable S-adenosyl-L-methionine.</text>
</comment>
<feature type="binding site" evidence="8">
    <location>
        <position position="108"/>
    </location>
    <ligand>
        <name>[4Fe-4S] cluster</name>
        <dbReference type="ChEBI" id="CHEBI:49883"/>
        <label>2</label>
        <note>4Fe-4S-S-AdoMet</note>
    </ligand>
</feature>
<dbReference type="InterPro" id="IPR003698">
    <property type="entry name" value="Lipoyl_synth"/>
</dbReference>
<dbReference type="GO" id="GO:0016992">
    <property type="term" value="F:lipoate synthase activity"/>
    <property type="evidence" value="ECO:0007669"/>
    <property type="project" value="UniProtKB-UniRule"/>
</dbReference>
<evidence type="ECO:0000256" key="2">
    <source>
        <dbReference type="ARBA" id="ARBA00022679"/>
    </source>
</evidence>
<feature type="binding site" evidence="8">
    <location>
        <position position="115"/>
    </location>
    <ligand>
        <name>[4Fe-4S] cluster</name>
        <dbReference type="ChEBI" id="CHEBI:49883"/>
        <label>2</label>
        <note>4Fe-4S-S-AdoMet</note>
    </ligand>
</feature>
<dbReference type="InterPro" id="IPR058240">
    <property type="entry name" value="rSAM_sf"/>
</dbReference>
<evidence type="ECO:0000259" key="10">
    <source>
        <dbReference type="PROSITE" id="PS51918"/>
    </source>
</evidence>
<feature type="compositionally biased region" description="Polar residues" evidence="9">
    <location>
        <begin position="1"/>
        <end position="10"/>
    </location>
</feature>
<dbReference type="AlphaFoldDB" id="A0A1M7E9B1"/>
<dbReference type="STRING" id="29571.SAMN05878437_0062"/>
<dbReference type="Pfam" id="PF16881">
    <property type="entry name" value="LIAS_N"/>
    <property type="match status" value="1"/>
</dbReference>
<sequence length="361" mass="39569">MSNDTSQRVQSGAKFRNERGTSVIKDGIKQRKAQPAAPAAETASTSQPLERKPKWLRARIPGGERFEAVKKNVANHGLSTVCAESHCPNMGECWSNGTATIMLMGAVCTRACRFCAVDTGNPQGWLDTDEPENTAKSVELMGLRYIVLTSVDRDDLDDGGAGHYASCIRAIKARTPEVVVEALTPDFDADPAAIERVADSGLEVFAQNVETVERLTGRVRDPRAGYRKTLDVLAHAKRYRPDVITKTSLMLGLGETDEEILQTFDDLREIGVDIVTLGQYLRPTKNHLPVERWVTPEEFDRYRVLGLEKGFMEVPSGPLVRSSYRADRVFEKNNLGLASPAAVPGQETADNANLIAVENVG</sequence>
<feature type="binding site" evidence="8">
    <location>
        <position position="323"/>
    </location>
    <ligand>
        <name>[4Fe-4S] cluster</name>
        <dbReference type="ChEBI" id="CHEBI:49883"/>
        <label>1</label>
    </ligand>
</feature>
<keyword evidence="5 8" id="KW-0408">Iron</keyword>
<dbReference type="EC" id="2.8.1.8" evidence="8"/>
<dbReference type="PANTHER" id="PTHR10949:SF0">
    <property type="entry name" value="LIPOYL SYNTHASE, MITOCHONDRIAL"/>
    <property type="match status" value="1"/>
</dbReference>
<dbReference type="CDD" id="cd01335">
    <property type="entry name" value="Radical_SAM"/>
    <property type="match status" value="1"/>
</dbReference>
<keyword evidence="1 8" id="KW-0004">4Fe-4S</keyword>
<keyword evidence="3 8" id="KW-0949">S-adenosyl-L-methionine</keyword>
<keyword evidence="12" id="KW-1185">Reference proteome</keyword>
<keyword evidence="8" id="KW-0963">Cytoplasm</keyword>
<evidence type="ECO:0000256" key="3">
    <source>
        <dbReference type="ARBA" id="ARBA00022691"/>
    </source>
</evidence>
<evidence type="ECO:0000256" key="8">
    <source>
        <dbReference type="HAMAP-Rule" id="MF_00206"/>
    </source>
</evidence>
<comment type="function">
    <text evidence="8">Catalyzes the radical-mediated insertion of two sulfur atoms into the C-6 and C-8 positions of the octanoyl moiety bound to the lipoyl domains of lipoate-dependent enzymes, thereby converting the octanoylated domains into lipoylated derivatives.</text>
</comment>
<comment type="similarity">
    <text evidence="8">Belongs to the radical SAM superfamily. Lipoyl synthase family.</text>
</comment>
<evidence type="ECO:0000256" key="4">
    <source>
        <dbReference type="ARBA" id="ARBA00022723"/>
    </source>
</evidence>
<keyword evidence="6 8" id="KW-0411">Iron-sulfur</keyword>
<dbReference type="NCBIfam" id="TIGR00510">
    <property type="entry name" value="lipA"/>
    <property type="match status" value="1"/>
</dbReference>
<dbReference type="GO" id="GO:0051539">
    <property type="term" value="F:4 iron, 4 sulfur cluster binding"/>
    <property type="evidence" value="ECO:0007669"/>
    <property type="project" value="UniProtKB-UniRule"/>
</dbReference>
<proteinExistence type="inferred from homology"/>
<reference evidence="11 12" key="1">
    <citation type="submission" date="2016-11" db="EMBL/GenBank/DDBJ databases">
        <authorList>
            <person name="Jaros S."/>
            <person name="Januszkiewicz K."/>
            <person name="Wedrychowicz H."/>
        </authorList>
    </citation>
    <scope>NUCLEOTIDE SEQUENCE [LARGE SCALE GENOMIC DNA]</scope>
    <source>
        <strain evidence="11 12">ACAM 12</strain>
    </source>
</reference>
<dbReference type="PANTHER" id="PTHR10949">
    <property type="entry name" value="LIPOYL SYNTHASE"/>
    <property type="match status" value="1"/>
</dbReference>
<dbReference type="OrthoDB" id="9787898at2"/>
<feature type="binding site" evidence="8">
    <location>
        <position position="82"/>
    </location>
    <ligand>
        <name>[4Fe-4S] cluster</name>
        <dbReference type="ChEBI" id="CHEBI:49883"/>
        <label>1</label>
    </ligand>
</feature>
<dbReference type="Proteomes" id="UP000190911">
    <property type="component" value="Chromosome I"/>
</dbReference>
<gene>
    <name evidence="8" type="primary">lipA</name>
    <name evidence="11" type="ORF">SAMN05878437_0062</name>
</gene>
<dbReference type="FunCoup" id="A0A1M7E9B1">
    <property type="interactions" value="638"/>
</dbReference>
<feature type="binding site" evidence="8">
    <location>
        <position position="112"/>
    </location>
    <ligand>
        <name>[4Fe-4S] cluster</name>
        <dbReference type="ChEBI" id="CHEBI:49883"/>
        <label>2</label>
        <note>4Fe-4S-S-AdoMet</note>
    </ligand>
</feature>
<dbReference type="UniPathway" id="UPA00538">
    <property type="reaction ID" value="UER00593"/>
</dbReference>
<feature type="binding site" evidence="8">
    <location>
        <position position="93"/>
    </location>
    <ligand>
        <name>[4Fe-4S] cluster</name>
        <dbReference type="ChEBI" id="CHEBI:49883"/>
        <label>1</label>
    </ligand>
</feature>
<dbReference type="SFLD" id="SFLDS00029">
    <property type="entry name" value="Radical_SAM"/>
    <property type="match status" value="1"/>
</dbReference>
<dbReference type="PIRSF" id="PIRSF005963">
    <property type="entry name" value="Lipoyl_synth"/>
    <property type="match status" value="1"/>
</dbReference>
<evidence type="ECO:0000256" key="5">
    <source>
        <dbReference type="ARBA" id="ARBA00023004"/>
    </source>
</evidence>
<dbReference type="GO" id="GO:0005737">
    <property type="term" value="C:cytoplasm"/>
    <property type="evidence" value="ECO:0007669"/>
    <property type="project" value="UniProtKB-SubCell"/>
</dbReference>
<dbReference type="RefSeq" id="WP_079550320.1">
    <property type="nucleotide sequence ID" value="NZ_LT670847.1"/>
</dbReference>
<evidence type="ECO:0000256" key="1">
    <source>
        <dbReference type="ARBA" id="ARBA00022485"/>
    </source>
</evidence>
<dbReference type="Pfam" id="PF04055">
    <property type="entry name" value="Radical_SAM"/>
    <property type="match status" value="1"/>
</dbReference>
<comment type="catalytic activity">
    <reaction evidence="7 8">
        <text>[[Fe-S] cluster scaffold protein carrying a second [4Fe-4S](2+) cluster] + N(6)-octanoyl-L-lysyl-[protein] + 2 oxidized [2Fe-2S]-[ferredoxin] + 2 S-adenosyl-L-methionine + 4 H(+) = [[Fe-S] cluster scaffold protein] + N(6)-[(R)-dihydrolipoyl]-L-lysyl-[protein] + 4 Fe(3+) + 2 hydrogen sulfide + 2 5'-deoxyadenosine + 2 L-methionine + 2 reduced [2Fe-2S]-[ferredoxin]</text>
        <dbReference type="Rhea" id="RHEA:16585"/>
        <dbReference type="Rhea" id="RHEA-COMP:9928"/>
        <dbReference type="Rhea" id="RHEA-COMP:10000"/>
        <dbReference type="Rhea" id="RHEA-COMP:10001"/>
        <dbReference type="Rhea" id="RHEA-COMP:10475"/>
        <dbReference type="Rhea" id="RHEA-COMP:14568"/>
        <dbReference type="Rhea" id="RHEA-COMP:14569"/>
        <dbReference type="ChEBI" id="CHEBI:15378"/>
        <dbReference type="ChEBI" id="CHEBI:17319"/>
        <dbReference type="ChEBI" id="CHEBI:29034"/>
        <dbReference type="ChEBI" id="CHEBI:29919"/>
        <dbReference type="ChEBI" id="CHEBI:33722"/>
        <dbReference type="ChEBI" id="CHEBI:33737"/>
        <dbReference type="ChEBI" id="CHEBI:33738"/>
        <dbReference type="ChEBI" id="CHEBI:57844"/>
        <dbReference type="ChEBI" id="CHEBI:59789"/>
        <dbReference type="ChEBI" id="CHEBI:78809"/>
        <dbReference type="ChEBI" id="CHEBI:83100"/>
        <dbReference type="EC" id="2.8.1.8"/>
    </reaction>
</comment>
<dbReference type="NCBIfam" id="NF004019">
    <property type="entry name" value="PRK05481.1"/>
    <property type="match status" value="1"/>
</dbReference>
<dbReference type="InterPro" id="IPR031691">
    <property type="entry name" value="LIAS_N"/>
</dbReference>
<dbReference type="GO" id="GO:0009249">
    <property type="term" value="P:protein lipoylation"/>
    <property type="evidence" value="ECO:0007669"/>
    <property type="project" value="UniProtKB-UniRule"/>
</dbReference>
<dbReference type="SUPFAM" id="SSF102114">
    <property type="entry name" value="Radical SAM enzymes"/>
    <property type="match status" value="1"/>
</dbReference>
<dbReference type="PROSITE" id="PS51918">
    <property type="entry name" value="RADICAL_SAM"/>
    <property type="match status" value="1"/>
</dbReference>
<dbReference type="SFLD" id="SFLDF00271">
    <property type="entry name" value="lipoyl_synthase"/>
    <property type="match status" value="1"/>
</dbReference>
<comment type="pathway">
    <text evidence="8">Protein modification; protein lipoylation via endogenous pathway; protein N(6)-(lipoyl)lysine from octanoyl-[acyl-carrier-protein]: step 2/2.</text>
</comment>
<comment type="subcellular location">
    <subcellularLocation>
        <location evidence="8">Cytoplasm</location>
    </subcellularLocation>
</comment>
<name>A0A1M7E9B1_9GAMM</name>
<keyword evidence="2 8" id="KW-0808">Transferase</keyword>
<protein>
    <recommendedName>
        <fullName evidence="8">Lipoyl synthase</fullName>
        <ecNumber evidence="8">2.8.1.8</ecNumber>
    </recommendedName>
    <alternativeName>
        <fullName evidence="8">Lip-syn</fullName>
        <shortName evidence="8">LS</shortName>
    </alternativeName>
    <alternativeName>
        <fullName evidence="8">Lipoate synthase</fullName>
    </alternativeName>
    <alternativeName>
        <fullName evidence="8">Lipoic acid synthase</fullName>
    </alternativeName>
    <alternativeName>
        <fullName evidence="8">Sulfur insertion protein LipA</fullName>
    </alternativeName>
</protein>
<feature type="domain" description="Radical SAM core" evidence="10">
    <location>
        <begin position="94"/>
        <end position="312"/>
    </location>
</feature>
<evidence type="ECO:0000256" key="6">
    <source>
        <dbReference type="ARBA" id="ARBA00023014"/>
    </source>
</evidence>
<dbReference type="InterPro" id="IPR007197">
    <property type="entry name" value="rSAM"/>
</dbReference>
<evidence type="ECO:0000313" key="11">
    <source>
        <dbReference type="EMBL" id="SHL88344.1"/>
    </source>
</evidence>
<dbReference type="InParanoid" id="A0A1M7E9B1"/>
<dbReference type="EMBL" id="LT670847">
    <property type="protein sequence ID" value="SHL88344.1"/>
    <property type="molecule type" value="Genomic_DNA"/>
</dbReference>
<dbReference type="NCBIfam" id="NF009544">
    <property type="entry name" value="PRK12928.1"/>
    <property type="match status" value="1"/>
</dbReference>
<dbReference type="HAMAP" id="MF_00206">
    <property type="entry name" value="Lipoyl_synth"/>
    <property type="match status" value="1"/>
</dbReference>
<evidence type="ECO:0000313" key="12">
    <source>
        <dbReference type="Proteomes" id="UP000190911"/>
    </source>
</evidence>